<reference evidence="1" key="1">
    <citation type="journal article" date="2011" name="Genome Biol.">
        <title>The draft genome of the carcinogenic human liver fluke Clonorchis sinensis.</title>
        <authorList>
            <person name="Wang X."/>
            <person name="Chen W."/>
            <person name="Huang Y."/>
            <person name="Sun J."/>
            <person name="Men J."/>
            <person name="Liu H."/>
            <person name="Luo F."/>
            <person name="Guo L."/>
            <person name="Lv X."/>
            <person name="Deng C."/>
            <person name="Zhou C."/>
            <person name="Fan Y."/>
            <person name="Li X."/>
            <person name="Huang L."/>
            <person name="Hu Y."/>
            <person name="Liang C."/>
            <person name="Hu X."/>
            <person name="Xu J."/>
            <person name="Yu X."/>
        </authorList>
    </citation>
    <scope>NUCLEOTIDE SEQUENCE [LARGE SCALE GENOMIC DNA]</scope>
    <source>
        <strain evidence="1">Henan</strain>
    </source>
</reference>
<evidence type="ECO:0000313" key="2">
    <source>
        <dbReference type="Proteomes" id="UP000008909"/>
    </source>
</evidence>
<protein>
    <submittedName>
        <fullName evidence="1">Uncharacterized protein</fullName>
    </submittedName>
</protein>
<dbReference type="EMBL" id="DF143195">
    <property type="protein sequence ID" value="GAA51755.1"/>
    <property type="molecule type" value="Genomic_DNA"/>
</dbReference>
<accession>G7YFM2</accession>
<gene>
    <name evidence="1" type="ORF">CLF_106740</name>
</gene>
<sequence length="267" mass="30006">MQQRLLKSAAILKTQKKRSFIQYSHLRTYLLLTGDNSIQLNLRLRLSSTEYAAQAASRFSWYDIRDIAIHGLDVIHYSLLKIHRQLTTGFALIRAHQDIDCLAFEGNPRTITVIMVVLVSTKLNACESNQRTVATEKSPEVRGTLVPAATASIAGKRECGTYNEPWRRSSVPIPDYKRRLLSSVSSWTEQRYGGHGAFGRSSSIKQQHNLGECFDKCTNIKSSDRLPMSVTCGVKKAYHWLRVSGTDDIQDTDKIDASVPNRLGHVV</sequence>
<dbReference type="Proteomes" id="UP000008909">
    <property type="component" value="Unassembled WGS sequence"/>
</dbReference>
<evidence type="ECO:0000313" key="1">
    <source>
        <dbReference type="EMBL" id="GAA51755.1"/>
    </source>
</evidence>
<keyword evidence="2" id="KW-1185">Reference proteome</keyword>
<dbReference type="AlphaFoldDB" id="G7YFM2"/>
<reference key="2">
    <citation type="submission" date="2011-10" db="EMBL/GenBank/DDBJ databases">
        <title>The genome and transcriptome sequence of Clonorchis sinensis provide insights into the carcinogenic liver fluke.</title>
        <authorList>
            <person name="Wang X."/>
            <person name="Huang Y."/>
            <person name="Chen W."/>
            <person name="Liu H."/>
            <person name="Guo L."/>
            <person name="Chen Y."/>
            <person name="Luo F."/>
            <person name="Zhou W."/>
            <person name="Sun J."/>
            <person name="Mao Q."/>
            <person name="Liang P."/>
            <person name="Zhou C."/>
            <person name="Tian Y."/>
            <person name="Men J."/>
            <person name="Lv X."/>
            <person name="Huang L."/>
            <person name="Zhou J."/>
            <person name="Hu Y."/>
            <person name="Li R."/>
            <person name="Zhang F."/>
            <person name="Lei H."/>
            <person name="Li X."/>
            <person name="Hu X."/>
            <person name="Liang C."/>
            <person name="Xu J."/>
            <person name="Wu Z."/>
            <person name="Yu X."/>
        </authorList>
    </citation>
    <scope>NUCLEOTIDE SEQUENCE</scope>
    <source>
        <strain>Henan</strain>
    </source>
</reference>
<proteinExistence type="predicted"/>
<name>G7YFM2_CLOSI</name>
<organism evidence="1 2">
    <name type="scientific">Clonorchis sinensis</name>
    <name type="common">Chinese liver fluke</name>
    <dbReference type="NCBI Taxonomy" id="79923"/>
    <lineage>
        <taxon>Eukaryota</taxon>
        <taxon>Metazoa</taxon>
        <taxon>Spiralia</taxon>
        <taxon>Lophotrochozoa</taxon>
        <taxon>Platyhelminthes</taxon>
        <taxon>Trematoda</taxon>
        <taxon>Digenea</taxon>
        <taxon>Opisthorchiida</taxon>
        <taxon>Opisthorchiata</taxon>
        <taxon>Opisthorchiidae</taxon>
        <taxon>Clonorchis</taxon>
    </lineage>
</organism>